<feature type="domain" description="Secretion system C-terminal sorting" evidence="2">
    <location>
        <begin position="441"/>
        <end position="511"/>
    </location>
</feature>
<evidence type="ECO:0000256" key="1">
    <source>
        <dbReference type="SAM" id="SignalP"/>
    </source>
</evidence>
<keyword evidence="4" id="KW-1185">Reference proteome</keyword>
<dbReference type="InterPro" id="IPR011050">
    <property type="entry name" value="Pectin_lyase_fold/virulence"/>
</dbReference>
<gene>
    <name evidence="3" type="ORF">EJV47_26945</name>
</gene>
<dbReference type="InterPro" id="IPR012334">
    <property type="entry name" value="Pectin_lyas_fold"/>
</dbReference>
<dbReference type="EMBL" id="RXOF01000023">
    <property type="protein sequence ID" value="RTQ45006.1"/>
    <property type="molecule type" value="Genomic_DNA"/>
</dbReference>
<dbReference type="OrthoDB" id="1230183at2"/>
<name>A0A3S0J5J1_9BACT</name>
<dbReference type="NCBIfam" id="TIGR04183">
    <property type="entry name" value="Por_Secre_tail"/>
    <property type="match status" value="1"/>
</dbReference>
<feature type="chain" id="PRO_5018789065" evidence="1">
    <location>
        <begin position="19"/>
        <end position="514"/>
    </location>
</feature>
<reference evidence="3 4" key="1">
    <citation type="submission" date="2018-12" db="EMBL/GenBank/DDBJ databases">
        <title>Hymenobacter gummosus sp. nov., isolated from a spring.</title>
        <authorList>
            <person name="Nie L."/>
        </authorList>
    </citation>
    <scope>NUCLEOTIDE SEQUENCE [LARGE SCALE GENOMIC DNA]</scope>
    <source>
        <strain evidence="3 4">KCTC 52166</strain>
    </source>
</reference>
<dbReference type="RefSeq" id="WP_126696321.1">
    <property type="nucleotide sequence ID" value="NZ_RXOF01000023.1"/>
</dbReference>
<keyword evidence="1" id="KW-0732">Signal</keyword>
<protein>
    <submittedName>
        <fullName evidence="3">T9SS type A sorting domain-containing protein</fullName>
    </submittedName>
</protein>
<dbReference type="Gene3D" id="2.160.20.10">
    <property type="entry name" value="Single-stranded right-handed beta-helix, Pectin lyase-like"/>
    <property type="match status" value="1"/>
</dbReference>
<proteinExistence type="predicted"/>
<evidence type="ECO:0000259" key="2">
    <source>
        <dbReference type="Pfam" id="PF18962"/>
    </source>
</evidence>
<dbReference type="SMART" id="SM00710">
    <property type="entry name" value="PbH1"/>
    <property type="match status" value="6"/>
</dbReference>
<evidence type="ECO:0000313" key="3">
    <source>
        <dbReference type="EMBL" id="RTQ45006.1"/>
    </source>
</evidence>
<sequence>MKKLLLFALLLLAAAAQAQYQTPGTGRRFTLAQLSTAAGAAYVAQSGTEWRINDTIRLAATDTLSITTNETIRVAALALVYIDGTLLINPPDTVKFMAQNTAAPWHSMWFSSTAGGSRLRRTVVEYGTGLRVIGADIQLIDCTLRRNVATLNVNGTTRSISNGALSLSGNRALVQNCRFVRNARSAIISPANITTSPIIVDSRFLVNNTDNGNYPQINLGPGTAGQQVQIERNLIVGGGAATNMGGGIGVSNLLGGGGVTQVLMRRNVIRNNRYGLTVIGSNFNAYITQNLIEDNNTNSNALTSGSGMSFSGVQSQVGVVSRNIIRGNLWGVTVIKSSTTAAGGPRISFGNLASADTTNRGFNQFLGNGNGGTIYELYNNNVTTDTIRAENNWWGSALAADVEARITHKTDDATFGFVDYNPFRATGPLAVRGARPLALEVYPNPARTRVTLQAPAAGPLAVTLLDAQGRTVRQQLSATADGRAVLSVNGLGQGLYLYRVEQGGRTATGRLLVE</sequence>
<evidence type="ECO:0000313" key="4">
    <source>
        <dbReference type="Proteomes" id="UP000282184"/>
    </source>
</evidence>
<feature type="signal peptide" evidence="1">
    <location>
        <begin position="1"/>
        <end position="18"/>
    </location>
</feature>
<dbReference type="InterPro" id="IPR006626">
    <property type="entry name" value="PbH1"/>
</dbReference>
<dbReference type="InterPro" id="IPR026444">
    <property type="entry name" value="Secre_tail"/>
</dbReference>
<dbReference type="SUPFAM" id="SSF51126">
    <property type="entry name" value="Pectin lyase-like"/>
    <property type="match status" value="1"/>
</dbReference>
<dbReference type="Proteomes" id="UP000282184">
    <property type="component" value="Unassembled WGS sequence"/>
</dbReference>
<accession>A0A3S0J5J1</accession>
<organism evidence="3 4">
    <name type="scientific">Hymenobacter gummosus</name>
    <dbReference type="NCBI Taxonomy" id="1776032"/>
    <lineage>
        <taxon>Bacteria</taxon>
        <taxon>Pseudomonadati</taxon>
        <taxon>Bacteroidota</taxon>
        <taxon>Cytophagia</taxon>
        <taxon>Cytophagales</taxon>
        <taxon>Hymenobacteraceae</taxon>
        <taxon>Hymenobacter</taxon>
    </lineage>
</organism>
<dbReference type="Pfam" id="PF18962">
    <property type="entry name" value="Por_Secre_tail"/>
    <property type="match status" value="1"/>
</dbReference>
<dbReference type="AlphaFoldDB" id="A0A3S0J5J1"/>
<comment type="caution">
    <text evidence="3">The sequence shown here is derived from an EMBL/GenBank/DDBJ whole genome shotgun (WGS) entry which is preliminary data.</text>
</comment>